<dbReference type="InterPro" id="IPR032675">
    <property type="entry name" value="LRR_dom_sf"/>
</dbReference>
<keyword evidence="1" id="KW-0175">Coiled coil</keyword>
<dbReference type="Gene3D" id="1.20.1280.50">
    <property type="match status" value="1"/>
</dbReference>
<dbReference type="Proteomes" id="UP001194468">
    <property type="component" value="Unassembled WGS sequence"/>
</dbReference>
<dbReference type="Pfam" id="PF12937">
    <property type="entry name" value="F-box-like"/>
    <property type="match status" value="1"/>
</dbReference>
<evidence type="ECO:0000313" key="4">
    <source>
        <dbReference type="Proteomes" id="UP001194468"/>
    </source>
</evidence>
<protein>
    <recommendedName>
        <fullName evidence="2">F-box domain-containing protein</fullName>
    </recommendedName>
</protein>
<dbReference type="Gene3D" id="3.80.10.10">
    <property type="entry name" value="Ribonuclease Inhibitor"/>
    <property type="match status" value="1"/>
</dbReference>
<sequence length="615" mass="68292">MHSRTYPTAYSSSVRHYEQLPCSPHFFYPPIYHYNTSAAQTLAGLRVEVQRLRDEEDHLQRINKANEMQNFLAAISRLPNEMLLAIFEEAVACQDPGAEHRAEFTISKVSRRWRDLAIHSPRLWRRVCITPRIAPRMLEMYKTRASRALDIEIWGWRDRRDFQRFDAALEMMLDSSSRWRSLSIACVCDTHLSHLTLKLSHVGHFSGLKHFTFRALRPGQTSSISFLMDSATPPQPHHPGQALAPCALKSLDAENFTLTGDLNSIHARATQNFARLSSLTLRRYSNDARSFRIMIDFSAFRAMLTGIPNLTTLVLHGQPLRFRTDPVGGQQDQNEIHGGSFEGGIDAATNAAMIALPQLHTLVLHPGVLKPRYLQHTISAIYAPALRHFELVFPDSKISGQSIVERLFVDASSPRSSLSSASYASYASSSSVPEERMNRRHPRFPRVETVVLHNASSAGTALAFIHAFPYTTQVTLGGVDVGFFPLVLRAGARSGVGIGTGTGGGVGEGTTEPGSRSGIVVGSGSGSGASTCDCSCARFAYWHRLRTLTLRQPRQETLRVLLDWIRNEYQLGHVIPTLIVEGVLDRPDIRFFAQCARACTRVELVGTHVPVTSVG</sequence>
<proteinExistence type="predicted"/>
<evidence type="ECO:0000256" key="1">
    <source>
        <dbReference type="SAM" id="Coils"/>
    </source>
</evidence>
<reference evidence="3" key="2">
    <citation type="journal article" date="2020" name="Nat. Commun.">
        <title>Large-scale genome sequencing of mycorrhizal fungi provides insights into the early evolution of symbiotic traits.</title>
        <authorList>
            <person name="Miyauchi S."/>
            <person name="Kiss E."/>
            <person name="Kuo A."/>
            <person name="Drula E."/>
            <person name="Kohler A."/>
            <person name="Sanchez-Garcia M."/>
            <person name="Morin E."/>
            <person name="Andreopoulos B."/>
            <person name="Barry K.W."/>
            <person name="Bonito G."/>
            <person name="Buee M."/>
            <person name="Carver A."/>
            <person name="Chen C."/>
            <person name="Cichocki N."/>
            <person name="Clum A."/>
            <person name="Culley D."/>
            <person name="Crous P.W."/>
            <person name="Fauchery L."/>
            <person name="Girlanda M."/>
            <person name="Hayes R.D."/>
            <person name="Keri Z."/>
            <person name="LaButti K."/>
            <person name="Lipzen A."/>
            <person name="Lombard V."/>
            <person name="Magnuson J."/>
            <person name="Maillard F."/>
            <person name="Murat C."/>
            <person name="Nolan M."/>
            <person name="Ohm R.A."/>
            <person name="Pangilinan J."/>
            <person name="Pereira M.F."/>
            <person name="Perotto S."/>
            <person name="Peter M."/>
            <person name="Pfister S."/>
            <person name="Riley R."/>
            <person name="Sitrit Y."/>
            <person name="Stielow J.B."/>
            <person name="Szollosi G."/>
            <person name="Zifcakova L."/>
            <person name="Stursova M."/>
            <person name="Spatafora J.W."/>
            <person name="Tedersoo L."/>
            <person name="Vaario L.M."/>
            <person name="Yamada A."/>
            <person name="Yan M."/>
            <person name="Wang P."/>
            <person name="Xu J."/>
            <person name="Bruns T."/>
            <person name="Baldrian P."/>
            <person name="Vilgalys R."/>
            <person name="Dunand C."/>
            <person name="Henrissat B."/>
            <person name="Grigoriev I.V."/>
            <person name="Hibbett D."/>
            <person name="Nagy L.G."/>
            <person name="Martin F.M."/>
        </authorList>
    </citation>
    <scope>NUCLEOTIDE SEQUENCE</scope>
    <source>
        <strain evidence="3">BED1</strain>
    </source>
</reference>
<feature type="coiled-coil region" evidence="1">
    <location>
        <begin position="35"/>
        <end position="62"/>
    </location>
</feature>
<dbReference type="SUPFAM" id="SSF81383">
    <property type="entry name" value="F-box domain"/>
    <property type="match status" value="1"/>
</dbReference>
<dbReference type="AlphaFoldDB" id="A0AAD4BXP1"/>
<comment type="caution">
    <text evidence="3">The sequence shown here is derived from an EMBL/GenBank/DDBJ whole genome shotgun (WGS) entry which is preliminary data.</text>
</comment>
<reference evidence="3" key="1">
    <citation type="submission" date="2019-10" db="EMBL/GenBank/DDBJ databases">
        <authorList>
            <consortium name="DOE Joint Genome Institute"/>
            <person name="Kuo A."/>
            <person name="Miyauchi S."/>
            <person name="Kiss E."/>
            <person name="Drula E."/>
            <person name="Kohler A."/>
            <person name="Sanchez-Garcia M."/>
            <person name="Andreopoulos B."/>
            <person name="Barry K.W."/>
            <person name="Bonito G."/>
            <person name="Buee M."/>
            <person name="Carver A."/>
            <person name="Chen C."/>
            <person name="Cichocki N."/>
            <person name="Clum A."/>
            <person name="Culley D."/>
            <person name="Crous P.W."/>
            <person name="Fauchery L."/>
            <person name="Girlanda M."/>
            <person name="Hayes R."/>
            <person name="Keri Z."/>
            <person name="LaButti K."/>
            <person name="Lipzen A."/>
            <person name="Lombard V."/>
            <person name="Magnuson J."/>
            <person name="Maillard F."/>
            <person name="Morin E."/>
            <person name="Murat C."/>
            <person name="Nolan M."/>
            <person name="Ohm R."/>
            <person name="Pangilinan J."/>
            <person name="Pereira M."/>
            <person name="Perotto S."/>
            <person name="Peter M."/>
            <person name="Riley R."/>
            <person name="Sitrit Y."/>
            <person name="Stielow B."/>
            <person name="Szollosi G."/>
            <person name="Zifcakova L."/>
            <person name="Stursova M."/>
            <person name="Spatafora J.W."/>
            <person name="Tedersoo L."/>
            <person name="Vaario L.-M."/>
            <person name="Yamada A."/>
            <person name="Yan M."/>
            <person name="Wang P."/>
            <person name="Xu J."/>
            <person name="Bruns T."/>
            <person name="Baldrian P."/>
            <person name="Vilgalys R."/>
            <person name="Henrissat B."/>
            <person name="Grigoriev I.V."/>
            <person name="Hibbett D."/>
            <person name="Nagy L.G."/>
            <person name="Martin F.M."/>
        </authorList>
    </citation>
    <scope>NUCLEOTIDE SEQUENCE</scope>
    <source>
        <strain evidence="3">BED1</strain>
    </source>
</reference>
<evidence type="ECO:0000313" key="3">
    <source>
        <dbReference type="EMBL" id="KAF8442154.1"/>
    </source>
</evidence>
<dbReference type="InterPro" id="IPR001810">
    <property type="entry name" value="F-box_dom"/>
</dbReference>
<name>A0AAD4BXP1_BOLED</name>
<accession>A0AAD4BXP1</accession>
<feature type="domain" description="F-box" evidence="2">
    <location>
        <begin position="75"/>
        <end position="129"/>
    </location>
</feature>
<dbReference type="EMBL" id="WHUW01000009">
    <property type="protein sequence ID" value="KAF8442154.1"/>
    <property type="molecule type" value="Genomic_DNA"/>
</dbReference>
<organism evidence="3 4">
    <name type="scientific">Boletus edulis BED1</name>
    <dbReference type="NCBI Taxonomy" id="1328754"/>
    <lineage>
        <taxon>Eukaryota</taxon>
        <taxon>Fungi</taxon>
        <taxon>Dikarya</taxon>
        <taxon>Basidiomycota</taxon>
        <taxon>Agaricomycotina</taxon>
        <taxon>Agaricomycetes</taxon>
        <taxon>Agaricomycetidae</taxon>
        <taxon>Boletales</taxon>
        <taxon>Boletineae</taxon>
        <taxon>Boletaceae</taxon>
        <taxon>Boletoideae</taxon>
        <taxon>Boletus</taxon>
    </lineage>
</organism>
<dbReference type="InterPro" id="IPR036047">
    <property type="entry name" value="F-box-like_dom_sf"/>
</dbReference>
<evidence type="ECO:0000259" key="2">
    <source>
        <dbReference type="Pfam" id="PF12937"/>
    </source>
</evidence>
<keyword evidence="4" id="KW-1185">Reference proteome</keyword>
<gene>
    <name evidence="3" type="ORF">L210DRAFT_3196150</name>
</gene>